<organism evidence="3 4">
    <name type="scientific">Nocardioides salarius</name>
    <dbReference type="NCBI Taxonomy" id="374513"/>
    <lineage>
        <taxon>Bacteria</taxon>
        <taxon>Bacillati</taxon>
        <taxon>Actinomycetota</taxon>
        <taxon>Actinomycetes</taxon>
        <taxon>Propionibacteriales</taxon>
        <taxon>Nocardioidaceae</taxon>
        <taxon>Nocardioides</taxon>
    </lineage>
</organism>
<feature type="region of interest" description="Disordered" evidence="1">
    <location>
        <begin position="130"/>
        <end position="156"/>
    </location>
</feature>
<feature type="compositionally biased region" description="Basic and acidic residues" evidence="1">
    <location>
        <begin position="19"/>
        <end position="44"/>
    </location>
</feature>
<dbReference type="EMBL" id="JAFBBZ010000001">
    <property type="protein sequence ID" value="MBM7509520.1"/>
    <property type="molecule type" value="Genomic_DNA"/>
</dbReference>
<name>A0ABS2MEE1_9ACTN</name>
<dbReference type="Proteomes" id="UP000732378">
    <property type="component" value="Unassembled WGS sequence"/>
</dbReference>
<dbReference type="InterPro" id="IPR058593">
    <property type="entry name" value="ARB_07466-like_C"/>
</dbReference>
<keyword evidence="4" id="KW-1185">Reference proteome</keyword>
<sequence>MTINAADDSGKTPRQTTTPEERQLELERELERQPIISRSEDRLEPAPTRVERMLAPGPTKAAVRRASAKRWTTAPLNIWTTPTEKARLVGLLEAASPVLVTGRSLRGRVEVVLDGRSRWVTQGYLIDAKPEPAPSEAIGSSVEDQPDGGNCTNGTSVPSGVSPNIVEVHQAVCAAFPQITIYGALRSDGEHAQGIAVDIMVSGDAAWQVANFVRQNSSRLGVSYVIHAQNIWSVQRNGEGWRSMEDRGSVTANHYDHVHVTTN</sequence>
<evidence type="ECO:0000313" key="3">
    <source>
        <dbReference type="EMBL" id="MBM7509520.1"/>
    </source>
</evidence>
<comment type="caution">
    <text evidence="3">The sequence shown here is derived from an EMBL/GenBank/DDBJ whole genome shotgun (WGS) entry which is preliminary data.</text>
</comment>
<evidence type="ECO:0000259" key="2">
    <source>
        <dbReference type="Pfam" id="PF26571"/>
    </source>
</evidence>
<proteinExistence type="predicted"/>
<feature type="region of interest" description="Disordered" evidence="1">
    <location>
        <begin position="1"/>
        <end position="44"/>
    </location>
</feature>
<dbReference type="Pfam" id="PF26571">
    <property type="entry name" value="VldE"/>
    <property type="match status" value="1"/>
</dbReference>
<evidence type="ECO:0000313" key="4">
    <source>
        <dbReference type="Proteomes" id="UP000732378"/>
    </source>
</evidence>
<accession>A0ABS2MEE1</accession>
<protein>
    <recommendedName>
        <fullName evidence="2">ARB-07466-like C-terminal domain-containing protein</fullName>
    </recommendedName>
</protein>
<feature type="domain" description="ARB-07466-like C-terminal" evidence="2">
    <location>
        <begin position="160"/>
        <end position="255"/>
    </location>
</feature>
<gene>
    <name evidence="3" type="ORF">JOE61_003334</name>
</gene>
<evidence type="ECO:0000256" key="1">
    <source>
        <dbReference type="SAM" id="MobiDB-lite"/>
    </source>
</evidence>
<dbReference type="RefSeq" id="WP_193671067.1">
    <property type="nucleotide sequence ID" value="NZ_JACDTV010000024.1"/>
</dbReference>
<reference evidence="3 4" key="1">
    <citation type="submission" date="2021-01" db="EMBL/GenBank/DDBJ databases">
        <title>Sequencing the genomes of 1000 actinobacteria strains.</title>
        <authorList>
            <person name="Klenk H.-P."/>
        </authorList>
    </citation>
    <scope>NUCLEOTIDE SEQUENCE [LARGE SCALE GENOMIC DNA]</scope>
    <source>
        <strain evidence="3 4">DSM 18239</strain>
    </source>
</reference>